<sequence>MMGHRAPDLPLPIALDKPLTLTFPYPVSANRYWRSYVVCGHVQTVVSAEAKAYRREVAWLLKLAKIREPIYGRIGLTIRLYPKMPQDARQRMRKFGDEWEDGVQCQDLDNCLKILLDSLKGRVFIDDSFVWRLHAERGEPKPEACVEVTIESIPYVKPQQSLFDSMPVQPLIEDPFES</sequence>
<dbReference type="AlphaFoldDB" id="A0A158EGN9"/>
<dbReference type="InterPro" id="IPR036614">
    <property type="entry name" value="RusA-like_sf"/>
</dbReference>
<dbReference type="SUPFAM" id="SSF103084">
    <property type="entry name" value="Holliday junction resolvase RusA"/>
    <property type="match status" value="1"/>
</dbReference>
<dbReference type="GO" id="GO:0006310">
    <property type="term" value="P:DNA recombination"/>
    <property type="evidence" value="ECO:0007669"/>
    <property type="project" value="InterPro"/>
</dbReference>
<name>A0A158EGN9_9BURK</name>
<protein>
    <submittedName>
        <fullName evidence="1">Endodeoxyribonuclease RUS</fullName>
    </submittedName>
</protein>
<dbReference type="Gene3D" id="3.30.1330.70">
    <property type="entry name" value="Holliday junction resolvase RusA"/>
    <property type="match status" value="1"/>
</dbReference>
<dbReference type="Pfam" id="PF05866">
    <property type="entry name" value="RusA"/>
    <property type="match status" value="1"/>
</dbReference>
<dbReference type="RefSeq" id="WP_232478046.1">
    <property type="nucleotide sequence ID" value="NZ_FCOX02000097.1"/>
</dbReference>
<organism evidence="1 2">
    <name type="scientific">Caballeronia calidae</name>
    <dbReference type="NCBI Taxonomy" id="1777139"/>
    <lineage>
        <taxon>Bacteria</taxon>
        <taxon>Pseudomonadati</taxon>
        <taxon>Pseudomonadota</taxon>
        <taxon>Betaproteobacteria</taxon>
        <taxon>Burkholderiales</taxon>
        <taxon>Burkholderiaceae</taxon>
        <taxon>Caballeronia</taxon>
    </lineage>
</organism>
<dbReference type="InterPro" id="IPR008822">
    <property type="entry name" value="Endonuclease_RusA-like"/>
</dbReference>
<dbReference type="Proteomes" id="UP000071859">
    <property type="component" value="Unassembled WGS sequence"/>
</dbReference>
<proteinExistence type="predicted"/>
<comment type="caution">
    <text evidence="1">The sequence shown here is derived from an EMBL/GenBank/DDBJ whole genome shotgun (WGS) entry which is preliminary data.</text>
</comment>
<accession>A0A158EGN9</accession>
<dbReference type="EMBL" id="FCOX02000097">
    <property type="protein sequence ID" value="SAL05984.1"/>
    <property type="molecule type" value="Genomic_DNA"/>
</dbReference>
<reference evidence="1" key="1">
    <citation type="submission" date="2016-01" db="EMBL/GenBank/DDBJ databases">
        <authorList>
            <person name="Peeters C."/>
        </authorList>
    </citation>
    <scope>NUCLEOTIDE SEQUENCE</scope>
    <source>
        <strain evidence="1">LMG 29321</strain>
    </source>
</reference>
<gene>
    <name evidence="1" type="ORF">AWB78_07809</name>
</gene>
<dbReference type="GO" id="GO:0006281">
    <property type="term" value="P:DNA repair"/>
    <property type="evidence" value="ECO:0007669"/>
    <property type="project" value="InterPro"/>
</dbReference>
<evidence type="ECO:0000313" key="2">
    <source>
        <dbReference type="Proteomes" id="UP000071859"/>
    </source>
</evidence>
<evidence type="ECO:0000313" key="1">
    <source>
        <dbReference type="EMBL" id="SAL05984.1"/>
    </source>
</evidence>
<keyword evidence="2" id="KW-1185">Reference proteome</keyword>
<dbReference type="GO" id="GO:0000287">
    <property type="term" value="F:magnesium ion binding"/>
    <property type="evidence" value="ECO:0007669"/>
    <property type="project" value="InterPro"/>
</dbReference>